<feature type="compositionally biased region" description="Polar residues" evidence="1">
    <location>
        <begin position="588"/>
        <end position="606"/>
    </location>
</feature>
<feature type="compositionally biased region" description="Basic and acidic residues" evidence="1">
    <location>
        <begin position="536"/>
        <end position="546"/>
    </location>
</feature>
<gene>
    <name evidence="2" type="ORF">C1SCF055_LOCUS7056</name>
</gene>
<evidence type="ECO:0000256" key="1">
    <source>
        <dbReference type="SAM" id="MobiDB-lite"/>
    </source>
</evidence>
<dbReference type="Proteomes" id="UP001152797">
    <property type="component" value="Unassembled WGS sequence"/>
</dbReference>
<organism evidence="2">
    <name type="scientific">Cladocopium goreaui</name>
    <dbReference type="NCBI Taxonomy" id="2562237"/>
    <lineage>
        <taxon>Eukaryota</taxon>
        <taxon>Sar</taxon>
        <taxon>Alveolata</taxon>
        <taxon>Dinophyceae</taxon>
        <taxon>Suessiales</taxon>
        <taxon>Symbiodiniaceae</taxon>
        <taxon>Cladocopium</taxon>
    </lineage>
</organism>
<comment type="caution">
    <text evidence="2">The sequence shown here is derived from an EMBL/GenBank/DDBJ whole genome shotgun (WGS) entry which is preliminary data.</text>
</comment>
<protein>
    <submittedName>
        <fullName evidence="2">Uncharacterized protein</fullName>
    </submittedName>
</protein>
<name>A0A9P1BTA7_9DINO</name>
<feature type="region of interest" description="Disordered" evidence="1">
    <location>
        <begin position="517"/>
        <end position="636"/>
    </location>
</feature>
<sequence>MNTLFCNKGDTRRDKDGFMNVLTGDWFCCGSDLQRCAKVARIDSRAGPPAPSERPLIPRPRKAPRSPRSPCGPQESPRKSAGRRFVTQGIWMRDSAVEPEDSSLPLMERPSPNWNQKFVEEAAGLAKPMAACHESESPPCIDWAGTFPPLPSVQTEETQETQHLRVESLHLISDTFVVEPDESPEVSENELKISQVLQGRTLVLMASDVSGVKKNRPQEDSLARIQTWFQNCGLENTLVAADIRQFGESAMSFAECCQPGDTCALILSGMSAFEIPEEERIEVSGMTGGAILSDFWQCLPRGITVVIMADSDNIFTGMEFEDIVESKNLKLMVFALSFDEKVSHTSRSFLCNMAMLQAADALSLADGPCKLTCLDFFQEMLEQAEDLAEDWGLPKPKPFLKSLPENSLANTRWPLSRAPRELAREIGANNTAATQTWIRTGAMPRPEVQCQQCPEIHRPRPRSESPPRERAAAEQLAAVGASIASAALAATAAAVVEAGSATVAALVDVQHSRSLGSLGGQLSRGPGGNQISKSLSAREAHDRRWIADVPGMSMNPHEEREREHGASVDKHRRKSKTVDASAKEHQSNRNTSRGVRSMRSMPQNFGSLELMLSGGGALKKPGKFKAKPKTSATSPP</sequence>
<proteinExistence type="predicted"/>
<dbReference type="EMBL" id="CAMXCT010000456">
    <property type="protein sequence ID" value="CAI3979074.1"/>
    <property type="molecule type" value="Genomic_DNA"/>
</dbReference>
<dbReference type="EMBL" id="CAMXCT030000456">
    <property type="protein sequence ID" value="CAL4766386.1"/>
    <property type="molecule type" value="Genomic_DNA"/>
</dbReference>
<dbReference type="AlphaFoldDB" id="A0A9P1BTA7"/>
<reference evidence="3 4" key="2">
    <citation type="submission" date="2024-05" db="EMBL/GenBank/DDBJ databases">
        <authorList>
            <person name="Chen Y."/>
            <person name="Shah S."/>
            <person name="Dougan E. K."/>
            <person name="Thang M."/>
            <person name="Chan C."/>
        </authorList>
    </citation>
    <scope>NUCLEOTIDE SEQUENCE [LARGE SCALE GENOMIC DNA]</scope>
</reference>
<dbReference type="EMBL" id="CAMXCT020000456">
    <property type="protein sequence ID" value="CAL1132449.1"/>
    <property type="molecule type" value="Genomic_DNA"/>
</dbReference>
<dbReference type="OrthoDB" id="10512211at2759"/>
<evidence type="ECO:0000313" key="2">
    <source>
        <dbReference type="EMBL" id="CAI3979074.1"/>
    </source>
</evidence>
<feature type="compositionally biased region" description="Basic and acidic residues" evidence="1">
    <location>
        <begin position="556"/>
        <end position="569"/>
    </location>
</feature>
<reference evidence="2" key="1">
    <citation type="submission" date="2022-10" db="EMBL/GenBank/DDBJ databases">
        <authorList>
            <person name="Chen Y."/>
            <person name="Dougan E. K."/>
            <person name="Chan C."/>
            <person name="Rhodes N."/>
            <person name="Thang M."/>
        </authorList>
    </citation>
    <scope>NUCLEOTIDE SEQUENCE</scope>
</reference>
<accession>A0A9P1BTA7</accession>
<evidence type="ECO:0000313" key="4">
    <source>
        <dbReference type="Proteomes" id="UP001152797"/>
    </source>
</evidence>
<feature type="region of interest" description="Disordered" evidence="1">
    <location>
        <begin position="44"/>
        <end position="85"/>
    </location>
</feature>
<keyword evidence="4" id="KW-1185">Reference proteome</keyword>
<evidence type="ECO:0000313" key="3">
    <source>
        <dbReference type="EMBL" id="CAL4766386.1"/>
    </source>
</evidence>